<feature type="transmembrane region" description="Helical" evidence="1">
    <location>
        <begin position="218"/>
        <end position="237"/>
    </location>
</feature>
<sequence length="376" mass="43331">MKLARYAKYIFIVLIILAFSLSSVGNTYYPLLNKILQLIAIIWIVLSYFFNFRYFSFHTKRISVILFFLLFVYSLFYITRLDDLYTLIVTFIVPIFLGMYLKSRQDNSQIIYWTFISIIILNFLALANELITGQVLVNISEGYEIYIGGPIYHFGLFSDPKSGGVCIALMTICLPPKYKYVYFIAFIETILSGCRTSTVLLILPILYFVKESSRLSKFVVIGFIVFSFFEIISYLNLDSRVLERLLNVFSFADAGNEDRTFYMQKHFNIWVNHYNLFQYILGDYNYSRKIVGNGAESAILSLLLDCGLIVLLLYMEVLFKKIKKTCDLIDKANYFVLFVLMFVSGLGVGINSGYIFWYLISDGMSAKGNNKIGIGV</sequence>
<proteinExistence type="predicted"/>
<feature type="transmembrane region" description="Helical" evidence="1">
    <location>
        <begin position="35"/>
        <end position="55"/>
    </location>
</feature>
<feature type="transmembrane region" description="Helical" evidence="1">
    <location>
        <begin position="62"/>
        <end position="78"/>
    </location>
</feature>
<dbReference type="GeneID" id="99751828"/>
<evidence type="ECO:0000313" key="2">
    <source>
        <dbReference type="EMBL" id="RGV39563.1"/>
    </source>
</evidence>
<comment type="caution">
    <text evidence="2">The sequence shown here is derived from an EMBL/GenBank/DDBJ whole genome shotgun (WGS) entry which is preliminary data.</text>
</comment>
<feature type="transmembrane region" description="Helical" evidence="1">
    <location>
        <begin position="110"/>
        <end position="127"/>
    </location>
</feature>
<protein>
    <recommendedName>
        <fullName evidence="4">O-antigen ligase domain-containing protein</fullName>
    </recommendedName>
</protein>
<evidence type="ECO:0000256" key="1">
    <source>
        <dbReference type="SAM" id="Phobius"/>
    </source>
</evidence>
<organism evidence="2 3">
    <name type="scientific">Bacteroides uniformis</name>
    <dbReference type="NCBI Taxonomy" id="820"/>
    <lineage>
        <taxon>Bacteria</taxon>
        <taxon>Pseudomonadati</taxon>
        <taxon>Bacteroidota</taxon>
        <taxon>Bacteroidia</taxon>
        <taxon>Bacteroidales</taxon>
        <taxon>Bacteroidaceae</taxon>
        <taxon>Bacteroides</taxon>
    </lineage>
</organism>
<dbReference type="RefSeq" id="WP_005828215.1">
    <property type="nucleotide sequence ID" value="NZ_CAXSKL010000001.1"/>
</dbReference>
<feature type="transmembrane region" description="Helical" evidence="1">
    <location>
        <begin position="297"/>
        <end position="314"/>
    </location>
</feature>
<feature type="transmembrane region" description="Helical" evidence="1">
    <location>
        <begin position="335"/>
        <end position="360"/>
    </location>
</feature>
<evidence type="ECO:0008006" key="4">
    <source>
        <dbReference type="Google" id="ProtNLM"/>
    </source>
</evidence>
<dbReference type="Proteomes" id="UP000285343">
    <property type="component" value="Unassembled WGS sequence"/>
</dbReference>
<evidence type="ECO:0000313" key="3">
    <source>
        <dbReference type="Proteomes" id="UP000285343"/>
    </source>
</evidence>
<keyword evidence="1" id="KW-0472">Membrane</keyword>
<feature type="transmembrane region" description="Helical" evidence="1">
    <location>
        <begin position="180"/>
        <end position="206"/>
    </location>
</feature>
<keyword evidence="1" id="KW-0812">Transmembrane</keyword>
<keyword evidence="1" id="KW-1133">Transmembrane helix</keyword>
<feature type="transmembrane region" description="Helical" evidence="1">
    <location>
        <begin position="84"/>
        <end position="101"/>
    </location>
</feature>
<gene>
    <name evidence="2" type="ORF">DWW14_16080</name>
</gene>
<reference evidence="2 3" key="1">
    <citation type="submission" date="2018-08" db="EMBL/GenBank/DDBJ databases">
        <title>A genome reference for cultivated species of the human gut microbiota.</title>
        <authorList>
            <person name="Zou Y."/>
            <person name="Xue W."/>
            <person name="Luo G."/>
        </authorList>
    </citation>
    <scope>NUCLEOTIDE SEQUENCE [LARGE SCALE GENOMIC DNA]</scope>
    <source>
        <strain evidence="2 3">AF14-42</strain>
    </source>
</reference>
<accession>A0A412XAF7</accession>
<dbReference type="EMBL" id="QRZC01000024">
    <property type="protein sequence ID" value="RGV39563.1"/>
    <property type="molecule type" value="Genomic_DNA"/>
</dbReference>
<name>A0A412XAF7_BACUN</name>
<dbReference type="AlphaFoldDB" id="A0A412XAF7"/>
<feature type="transmembrane region" description="Helical" evidence="1">
    <location>
        <begin position="9"/>
        <end position="29"/>
    </location>
</feature>